<dbReference type="CDD" id="cd06529">
    <property type="entry name" value="S24_LexA-like"/>
    <property type="match status" value="1"/>
</dbReference>
<feature type="domain" description="Peptidase S24/S26A/S26B/S26C" evidence="1">
    <location>
        <begin position="52"/>
        <end position="167"/>
    </location>
</feature>
<dbReference type="InterPro" id="IPR036388">
    <property type="entry name" value="WH-like_DNA-bd_sf"/>
</dbReference>
<proteinExistence type="predicted"/>
<organism evidence="2 3">
    <name type="scientific">Leptospira interrogans serovar Pyrogenes str. 200701872</name>
    <dbReference type="NCBI Taxonomy" id="1193029"/>
    <lineage>
        <taxon>Bacteria</taxon>
        <taxon>Pseudomonadati</taxon>
        <taxon>Spirochaetota</taxon>
        <taxon>Spirochaetia</taxon>
        <taxon>Leptospirales</taxon>
        <taxon>Leptospiraceae</taxon>
        <taxon>Leptospira</taxon>
    </lineage>
</organism>
<dbReference type="SUPFAM" id="SSF46785">
    <property type="entry name" value="Winged helix' DNA-binding domain"/>
    <property type="match status" value="1"/>
</dbReference>
<dbReference type="EMBL" id="AKWN02000472">
    <property type="protein sequence ID" value="EMP04952.1"/>
    <property type="molecule type" value="Genomic_DNA"/>
</dbReference>
<evidence type="ECO:0000313" key="3">
    <source>
        <dbReference type="Proteomes" id="UP000012117"/>
    </source>
</evidence>
<dbReference type="SUPFAM" id="SSF51306">
    <property type="entry name" value="LexA/Signal peptidase"/>
    <property type="match status" value="1"/>
</dbReference>
<protein>
    <submittedName>
        <fullName evidence="2">Peptidase S24-like protein</fullName>
    </submittedName>
</protein>
<dbReference type="InterPro" id="IPR015927">
    <property type="entry name" value="Peptidase_S24_S26A/B/C"/>
</dbReference>
<dbReference type="Gene3D" id="2.10.109.10">
    <property type="entry name" value="Umud Fragment, subunit A"/>
    <property type="match status" value="1"/>
</dbReference>
<sequence>MEALDLKYPNLVYHHIEQLENKGYLKRNPNNPKDYEIVSDPEESNIVYLNRYGEAQCGPNGTILDGDPVERIPLSRKMLPFSSSDGFIVKARGNSMIPRIKDGDLVIAKKASDANDKALIVCVQNGKVLIKQLRKSETGILLLSLNDEFDPITINPDKDDFKIEGEVKLILSYT</sequence>
<dbReference type="Gene3D" id="1.10.10.10">
    <property type="entry name" value="Winged helix-like DNA-binding domain superfamily/Winged helix DNA-binding domain"/>
    <property type="match status" value="1"/>
</dbReference>
<accession>M6ZLC7</accession>
<dbReference type="Pfam" id="PF00717">
    <property type="entry name" value="Peptidase_S24"/>
    <property type="match status" value="1"/>
</dbReference>
<name>M6ZLC7_LEPIR</name>
<dbReference type="InterPro" id="IPR036286">
    <property type="entry name" value="LexA/Signal_pep-like_sf"/>
</dbReference>
<dbReference type="InterPro" id="IPR039418">
    <property type="entry name" value="LexA-like"/>
</dbReference>
<dbReference type="InterPro" id="IPR050077">
    <property type="entry name" value="LexA_repressor"/>
</dbReference>
<evidence type="ECO:0000313" key="2">
    <source>
        <dbReference type="EMBL" id="EMP04952.1"/>
    </source>
</evidence>
<gene>
    <name evidence="2" type="ORF">LEP1GSC124_4913</name>
</gene>
<comment type="caution">
    <text evidence="2">The sequence shown here is derived from an EMBL/GenBank/DDBJ whole genome shotgun (WGS) entry which is preliminary data.</text>
</comment>
<dbReference type="AlphaFoldDB" id="M6ZLC7"/>
<evidence type="ECO:0000259" key="1">
    <source>
        <dbReference type="Pfam" id="PF00717"/>
    </source>
</evidence>
<dbReference type="PANTHER" id="PTHR33516:SF2">
    <property type="entry name" value="LEXA REPRESSOR-RELATED"/>
    <property type="match status" value="1"/>
</dbReference>
<reference evidence="2 3" key="1">
    <citation type="submission" date="2013-01" db="EMBL/GenBank/DDBJ databases">
        <authorList>
            <person name="Harkins D.M."/>
            <person name="Durkin A.S."/>
            <person name="Brinkac L.M."/>
            <person name="Haft D.H."/>
            <person name="Selengut J.D."/>
            <person name="Sanka R."/>
            <person name="DePew J."/>
            <person name="Purushe J."/>
            <person name="Picardeau M."/>
            <person name="Werts C."/>
            <person name="Goarant C."/>
            <person name="Vinetz J.M."/>
            <person name="Sutton G.G."/>
            <person name="Nierman W.C."/>
            <person name="Fouts D.E."/>
        </authorList>
    </citation>
    <scope>NUCLEOTIDE SEQUENCE [LARGE SCALE GENOMIC DNA]</scope>
    <source>
        <strain evidence="2 3">200701872</strain>
    </source>
</reference>
<dbReference type="BioCyc" id="LINT1193029:G11R4-265-MONOMER"/>
<dbReference type="Proteomes" id="UP000012117">
    <property type="component" value="Unassembled WGS sequence"/>
</dbReference>
<dbReference type="PANTHER" id="PTHR33516">
    <property type="entry name" value="LEXA REPRESSOR"/>
    <property type="match status" value="1"/>
</dbReference>
<dbReference type="InterPro" id="IPR036390">
    <property type="entry name" value="WH_DNA-bd_sf"/>
</dbReference>